<dbReference type="RefSeq" id="WP_198881101.1">
    <property type="nucleotide sequence ID" value="NZ_JAEKJA010000003.1"/>
</dbReference>
<dbReference type="NCBIfam" id="TIGR00434">
    <property type="entry name" value="cysH"/>
    <property type="match status" value="1"/>
</dbReference>
<keyword evidence="4" id="KW-0479">Metal-binding</keyword>
<dbReference type="GO" id="GO:0005737">
    <property type="term" value="C:cytoplasm"/>
    <property type="evidence" value="ECO:0007669"/>
    <property type="project" value="UniProtKB-SubCell"/>
</dbReference>
<dbReference type="InterPro" id="IPR014729">
    <property type="entry name" value="Rossmann-like_a/b/a_fold"/>
</dbReference>
<keyword evidence="2 4" id="KW-0560">Oxidoreductase</keyword>
<comment type="catalytic activity">
    <reaction evidence="4">
        <text>[thioredoxin]-disulfide + sulfite + AMP + 2 H(+) = adenosine 5'-phosphosulfate + [thioredoxin]-dithiol</text>
        <dbReference type="Rhea" id="RHEA:21976"/>
        <dbReference type="Rhea" id="RHEA-COMP:10698"/>
        <dbReference type="Rhea" id="RHEA-COMP:10700"/>
        <dbReference type="ChEBI" id="CHEBI:15378"/>
        <dbReference type="ChEBI" id="CHEBI:17359"/>
        <dbReference type="ChEBI" id="CHEBI:29950"/>
        <dbReference type="ChEBI" id="CHEBI:50058"/>
        <dbReference type="ChEBI" id="CHEBI:58243"/>
        <dbReference type="ChEBI" id="CHEBI:456215"/>
        <dbReference type="EC" id="1.8.4.10"/>
    </reaction>
</comment>
<dbReference type="GO" id="GO:0019379">
    <property type="term" value="P:sulfate assimilation, phosphoadenylyl sulfate reduction by phosphoadenylyl-sulfate reductase (thioredoxin)"/>
    <property type="evidence" value="ECO:0007669"/>
    <property type="project" value="UniProtKB-UniRule"/>
</dbReference>
<dbReference type="Pfam" id="PF01507">
    <property type="entry name" value="PAPS_reduct"/>
    <property type="match status" value="1"/>
</dbReference>
<organism evidence="6 7">
    <name type="scientific">Acuticoccus mangrovi</name>
    <dbReference type="NCBI Taxonomy" id="2796142"/>
    <lineage>
        <taxon>Bacteria</taxon>
        <taxon>Pseudomonadati</taxon>
        <taxon>Pseudomonadota</taxon>
        <taxon>Alphaproteobacteria</taxon>
        <taxon>Hyphomicrobiales</taxon>
        <taxon>Amorphaceae</taxon>
        <taxon>Acuticoccus</taxon>
    </lineage>
</organism>
<dbReference type="GO" id="GO:0070814">
    <property type="term" value="P:hydrogen sulfide biosynthetic process"/>
    <property type="evidence" value="ECO:0007669"/>
    <property type="project" value="UniProtKB-UniRule"/>
</dbReference>
<evidence type="ECO:0000256" key="3">
    <source>
        <dbReference type="ARBA" id="ARBA00024327"/>
    </source>
</evidence>
<evidence type="ECO:0000259" key="5">
    <source>
        <dbReference type="Pfam" id="PF01507"/>
    </source>
</evidence>
<evidence type="ECO:0000256" key="1">
    <source>
        <dbReference type="ARBA" id="ARBA00009732"/>
    </source>
</evidence>
<comment type="caution">
    <text evidence="6">The sequence shown here is derived from an EMBL/GenBank/DDBJ whole genome shotgun (WGS) entry which is preliminary data.</text>
</comment>
<dbReference type="NCBIfam" id="NF002537">
    <property type="entry name" value="PRK02090.1"/>
    <property type="match status" value="1"/>
</dbReference>
<keyword evidence="4" id="KW-0411">Iron-sulfur</keyword>
<gene>
    <name evidence="4" type="primary">cysH</name>
    <name evidence="6" type="ORF">JCR33_05960</name>
</gene>
<dbReference type="InterPro" id="IPR004511">
    <property type="entry name" value="PAPS/APS_Rdtase"/>
</dbReference>
<feature type="binding site" evidence="4">
    <location>
        <position position="203"/>
    </location>
    <ligand>
        <name>[4Fe-4S] cluster</name>
        <dbReference type="ChEBI" id="CHEBI:49883"/>
    </ligand>
</feature>
<dbReference type="Proteomes" id="UP000609531">
    <property type="component" value="Unassembled WGS sequence"/>
</dbReference>
<dbReference type="Gene3D" id="3.40.50.620">
    <property type="entry name" value="HUPs"/>
    <property type="match status" value="1"/>
</dbReference>
<comment type="similarity">
    <text evidence="1 4">Belongs to the PAPS reductase family. CysH subfamily.</text>
</comment>
<dbReference type="HAMAP" id="MF_00063">
    <property type="entry name" value="CysH"/>
    <property type="match status" value="1"/>
</dbReference>
<comment type="pathway">
    <text evidence="3 4">Sulfur metabolism; hydrogen sulfide biosynthesis; sulfite from sulfate.</text>
</comment>
<dbReference type="GO" id="GO:0046872">
    <property type="term" value="F:metal ion binding"/>
    <property type="evidence" value="ECO:0007669"/>
    <property type="project" value="UniProtKB-KW"/>
</dbReference>
<dbReference type="EMBL" id="JAEKJA010000003">
    <property type="protein sequence ID" value="MBJ3775224.1"/>
    <property type="molecule type" value="Genomic_DNA"/>
</dbReference>
<comment type="subcellular location">
    <subcellularLocation>
        <location evidence="4">Cytoplasm</location>
    </subcellularLocation>
</comment>
<name>A0A934IPI6_9HYPH</name>
<dbReference type="GO" id="GO:0051539">
    <property type="term" value="F:4 iron, 4 sulfur cluster binding"/>
    <property type="evidence" value="ECO:0007669"/>
    <property type="project" value="UniProtKB-UniRule"/>
</dbReference>
<dbReference type="GO" id="GO:0004604">
    <property type="term" value="F:phosphoadenylyl-sulfate reductase (thioredoxin) activity"/>
    <property type="evidence" value="ECO:0007669"/>
    <property type="project" value="UniProtKB-UniRule"/>
</dbReference>
<accession>A0A934IPI6</accession>
<feature type="binding site" evidence="4">
    <location>
        <position position="206"/>
    </location>
    <ligand>
        <name>[4Fe-4S] cluster</name>
        <dbReference type="ChEBI" id="CHEBI:49883"/>
    </ligand>
</feature>
<evidence type="ECO:0000313" key="6">
    <source>
        <dbReference type="EMBL" id="MBJ3775224.1"/>
    </source>
</evidence>
<protein>
    <recommendedName>
        <fullName evidence="4">Adenosine 5'-phosphosulfate reductase</fullName>
        <shortName evidence="4">APS reductase</shortName>
        <ecNumber evidence="4">1.8.4.10</ecNumber>
    </recommendedName>
    <alternativeName>
        <fullName evidence="4">5'-adenylylsulfate reductase</fullName>
    </alternativeName>
    <alternativeName>
        <fullName evidence="4">Thioredoxin-dependent 5'-adenylylsulfate reductase</fullName>
    </alternativeName>
</protein>
<proteinExistence type="inferred from homology"/>
<feature type="active site" description="Nucleophile; cysteine thiosulfonate intermediate" evidence="4">
    <location>
        <position position="229"/>
    </location>
</feature>
<sequence length="239" mass="26137">MLDVPGRSVRNAAAALDARFGTMAADDLLAVMTRDVFPGRIAMVSSFGADSVALLHLVSRVAPDIPVLFIETGMHFAETIAYRNATARALGLTNVIDVRAGKKVLLEEDPDDNLHMFDPDACCAVRKVEPLNRALKEYDAWITGRRRDQSFTREAIPHVEADGSRVKINPLAGWTQADVDDYIERHALVRHPLVAQSYPSIGCAPCTSPVGPGEDPRSGRWRGTGKTECGLHFQNADFK</sequence>
<evidence type="ECO:0000256" key="4">
    <source>
        <dbReference type="HAMAP-Rule" id="MF_00063"/>
    </source>
</evidence>
<dbReference type="PANTHER" id="PTHR46509">
    <property type="entry name" value="PHOSPHOADENOSINE PHOSPHOSULFATE REDUCTASE"/>
    <property type="match status" value="1"/>
</dbReference>
<dbReference type="GO" id="GO:0043866">
    <property type="term" value="F:adenylyl-sulfate reductase (thioredoxin) activity"/>
    <property type="evidence" value="ECO:0007669"/>
    <property type="project" value="UniProtKB-EC"/>
</dbReference>
<dbReference type="InterPro" id="IPR002500">
    <property type="entry name" value="PAPS_reduct_dom"/>
</dbReference>
<reference evidence="6" key="1">
    <citation type="submission" date="2020-12" db="EMBL/GenBank/DDBJ databases">
        <title>Bacterial taxonomy.</title>
        <authorList>
            <person name="Pan X."/>
        </authorList>
    </citation>
    <scope>NUCLEOTIDE SEQUENCE</scope>
    <source>
        <strain evidence="6">B2012</strain>
    </source>
</reference>
<dbReference type="CDD" id="cd23945">
    <property type="entry name" value="PAPS_reductase"/>
    <property type="match status" value="1"/>
</dbReference>
<dbReference type="EC" id="1.8.4.10" evidence="4"/>
<evidence type="ECO:0000313" key="7">
    <source>
        <dbReference type="Proteomes" id="UP000609531"/>
    </source>
</evidence>
<keyword evidence="7" id="KW-1185">Reference proteome</keyword>
<dbReference type="SUPFAM" id="SSF52402">
    <property type="entry name" value="Adenine nucleotide alpha hydrolases-like"/>
    <property type="match status" value="1"/>
</dbReference>
<feature type="domain" description="Phosphoadenosine phosphosulphate reductase" evidence="5">
    <location>
        <begin position="41"/>
        <end position="209"/>
    </location>
</feature>
<feature type="binding site" evidence="4">
    <location>
        <position position="122"/>
    </location>
    <ligand>
        <name>[4Fe-4S] cluster</name>
        <dbReference type="ChEBI" id="CHEBI:49883"/>
    </ligand>
</feature>
<evidence type="ECO:0000256" key="2">
    <source>
        <dbReference type="ARBA" id="ARBA00023002"/>
    </source>
</evidence>
<dbReference type="PIRSF" id="PIRSF000857">
    <property type="entry name" value="PAPS_reductase"/>
    <property type="match status" value="1"/>
</dbReference>
<keyword evidence="4" id="KW-0963">Cytoplasm</keyword>
<dbReference type="PANTHER" id="PTHR46509:SF1">
    <property type="entry name" value="PHOSPHOADENOSINE PHOSPHOSULFATE REDUCTASE"/>
    <property type="match status" value="1"/>
</dbReference>
<comment type="function">
    <text evidence="4">Catalyzes the formation of sulfite from adenosine 5'-phosphosulfate (APS) using thioredoxin as an electron donor.</text>
</comment>
<dbReference type="AlphaFoldDB" id="A0A934IPI6"/>
<comment type="cofactor">
    <cofactor evidence="4">
        <name>[4Fe-4S] cluster</name>
        <dbReference type="ChEBI" id="CHEBI:49883"/>
    </cofactor>
    <text evidence="4">Binds 1 [4Fe-4S] cluster per subunit.</text>
</comment>
<feature type="binding site" evidence="4">
    <location>
        <position position="123"/>
    </location>
    <ligand>
        <name>[4Fe-4S] cluster</name>
        <dbReference type="ChEBI" id="CHEBI:49883"/>
    </ligand>
</feature>
<keyword evidence="4" id="KW-0408">Iron</keyword>